<feature type="region of interest" description="Disordered" evidence="1">
    <location>
        <begin position="44"/>
        <end position="206"/>
    </location>
</feature>
<dbReference type="EMBL" id="LGRX02010528">
    <property type="protein sequence ID" value="KAK3270197.1"/>
    <property type="molecule type" value="Genomic_DNA"/>
</dbReference>
<dbReference type="AlphaFoldDB" id="A0AAE0L380"/>
<evidence type="ECO:0000313" key="3">
    <source>
        <dbReference type="Proteomes" id="UP001190700"/>
    </source>
</evidence>
<feature type="compositionally biased region" description="Polar residues" evidence="1">
    <location>
        <begin position="123"/>
        <end position="134"/>
    </location>
</feature>
<keyword evidence="3" id="KW-1185">Reference proteome</keyword>
<name>A0AAE0L380_9CHLO</name>
<feature type="compositionally biased region" description="Low complexity" evidence="1">
    <location>
        <begin position="139"/>
        <end position="164"/>
    </location>
</feature>
<proteinExistence type="predicted"/>
<sequence length="547" mass="56848">MNDSLPAVSQRRSIASSNAVQDVIKSSSSSSHVGIDRNLYTLPSVTSYSVGGRDDLPPPSFSGESEVTGTPSGAGRNFAPNHKVRFRAAGPLLSPWEDPPRGKRGGLKKFQEVPYQPKFEGSWASQMQNHQATGATPARASISSLRNSRRSTSSEETGGPPSSGAPLGDSAKAAAHLDDRTSPPPSPGSDIQGAANSRAPTVSKKELAEFERAQVASMVNSLREDAAELMNTRTSLQCEIAQLEERVQELKQEEAAAMAETMRATQQLKFSASSPKSPAAAGDGGTLQEASSSDKAIPHSPSHLSTLHLPSPIDTAVPVTHETAAPVCNQATASAPGETATSTPGETAALAPAETATSATSVTATSTTQAHASEAVDEGQPVKSAAELKGERAEVDSIAAPTATEPGPSQGVGPAAACHEPAEEKRSVEELLAELELTRQELSSSPPELFTTFSEAARVRAGQSSGGVEGVNWRSSDAGDCSLGEQSESLLASRIQEMEVAATRAAEEAKHTSEQYDALVKELEAGRTSVQTAAVEALEAFSPSNHV</sequence>
<feature type="compositionally biased region" description="Polar residues" evidence="1">
    <location>
        <begin position="329"/>
        <end position="345"/>
    </location>
</feature>
<reference evidence="2 3" key="1">
    <citation type="journal article" date="2015" name="Genome Biol. Evol.">
        <title>Comparative Genomics of a Bacterivorous Green Alga Reveals Evolutionary Causalities and Consequences of Phago-Mixotrophic Mode of Nutrition.</title>
        <authorList>
            <person name="Burns J.A."/>
            <person name="Paasch A."/>
            <person name="Narechania A."/>
            <person name="Kim E."/>
        </authorList>
    </citation>
    <scope>NUCLEOTIDE SEQUENCE [LARGE SCALE GENOMIC DNA]</scope>
    <source>
        <strain evidence="2 3">PLY_AMNH</strain>
    </source>
</reference>
<feature type="region of interest" description="Disordered" evidence="1">
    <location>
        <begin position="266"/>
        <end position="427"/>
    </location>
</feature>
<feature type="compositionally biased region" description="Low complexity" evidence="1">
    <location>
        <begin position="266"/>
        <end position="281"/>
    </location>
</feature>
<feature type="compositionally biased region" description="Low complexity" evidence="1">
    <location>
        <begin position="298"/>
        <end position="312"/>
    </location>
</feature>
<evidence type="ECO:0000313" key="2">
    <source>
        <dbReference type="EMBL" id="KAK3270197.1"/>
    </source>
</evidence>
<accession>A0AAE0L380</accession>
<feature type="region of interest" description="Disordered" evidence="1">
    <location>
        <begin position="461"/>
        <end position="481"/>
    </location>
</feature>
<dbReference type="Proteomes" id="UP001190700">
    <property type="component" value="Unassembled WGS sequence"/>
</dbReference>
<gene>
    <name evidence="2" type="ORF">CYMTET_21399</name>
</gene>
<evidence type="ECO:0000256" key="1">
    <source>
        <dbReference type="SAM" id="MobiDB-lite"/>
    </source>
</evidence>
<feature type="compositionally biased region" description="Low complexity" evidence="1">
    <location>
        <begin position="346"/>
        <end position="373"/>
    </location>
</feature>
<comment type="caution">
    <text evidence="2">The sequence shown here is derived from an EMBL/GenBank/DDBJ whole genome shotgun (WGS) entry which is preliminary data.</text>
</comment>
<protein>
    <submittedName>
        <fullName evidence="2">Uncharacterized protein</fullName>
    </submittedName>
</protein>
<feature type="compositionally biased region" description="Basic and acidic residues" evidence="1">
    <location>
        <begin position="386"/>
        <end position="395"/>
    </location>
</feature>
<feature type="compositionally biased region" description="Polar residues" evidence="1">
    <location>
        <begin position="62"/>
        <end position="71"/>
    </location>
</feature>
<organism evidence="2 3">
    <name type="scientific">Cymbomonas tetramitiformis</name>
    <dbReference type="NCBI Taxonomy" id="36881"/>
    <lineage>
        <taxon>Eukaryota</taxon>
        <taxon>Viridiplantae</taxon>
        <taxon>Chlorophyta</taxon>
        <taxon>Pyramimonadophyceae</taxon>
        <taxon>Pyramimonadales</taxon>
        <taxon>Pyramimonadaceae</taxon>
        <taxon>Cymbomonas</taxon>
    </lineage>
</organism>